<keyword evidence="3 6" id="KW-0812">Transmembrane</keyword>
<dbReference type="GO" id="GO:0022857">
    <property type="term" value="F:transmembrane transporter activity"/>
    <property type="evidence" value="ECO:0007669"/>
    <property type="project" value="InterPro"/>
</dbReference>
<feature type="transmembrane region" description="Helical" evidence="6">
    <location>
        <begin position="399"/>
        <end position="419"/>
    </location>
</feature>
<dbReference type="SUPFAM" id="SSF103473">
    <property type="entry name" value="MFS general substrate transporter"/>
    <property type="match status" value="1"/>
</dbReference>
<dbReference type="FunFam" id="1.20.1250.20:FF:000018">
    <property type="entry name" value="MFS transporter permease"/>
    <property type="match status" value="1"/>
</dbReference>
<name>A0A9P0W023_9ASCO</name>
<feature type="domain" description="Major facilitator superfamily (MFS) profile" evidence="7">
    <location>
        <begin position="42"/>
        <end position="461"/>
    </location>
</feature>
<organism evidence="8 9">
    <name type="scientific">[Candida] railenensis</name>
    <dbReference type="NCBI Taxonomy" id="45579"/>
    <lineage>
        <taxon>Eukaryota</taxon>
        <taxon>Fungi</taxon>
        <taxon>Dikarya</taxon>
        <taxon>Ascomycota</taxon>
        <taxon>Saccharomycotina</taxon>
        <taxon>Pichiomycetes</taxon>
        <taxon>Debaryomycetaceae</taxon>
        <taxon>Kurtzmaniella</taxon>
    </lineage>
</organism>
<dbReference type="EMBL" id="CAKXYY010000017">
    <property type="protein sequence ID" value="CAH2354540.1"/>
    <property type="molecule type" value="Genomic_DNA"/>
</dbReference>
<dbReference type="Gene3D" id="1.20.1250.20">
    <property type="entry name" value="MFS general substrate transporter like domains"/>
    <property type="match status" value="2"/>
</dbReference>
<keyword evidence="4 6" id="KW-1133">Transmembrane helix</keyword>
<dbReference type="InterPro" id="IPR036259">
    <property type="entry name" value="MFS_trans_sf"/>
</dbReference>
<evidence type="ECO:0000259" key="7">
    <source>
        <dbReference type="PROSITE" id="PS50850"/>
    </source>
</evidence>
<accession>A0A9P0W023</accession>
<dbReference type="PANTHER" id="PTHR43791">
    <property type="entry name" value="PERMEASE-RELATED"/>
    <property type="match status" value="1"/>
</dbReference>
<gene>
    <name evidence="8" type="ORF">CLIB1423_17S01464</name>
</gene>
<dbReference type="AlphaFoldDB" id="A0A9P0W023"/>
<evidence type="ECO:0000256" key="1">
    <source>
        <dbReference type="ARBA" id="ARBA00004141"/>
    </source>
</evidence>
<feature type="transmembrane region" description="Helical" evidence="6">
    <location>
        <begin position="175"/>
        <end position="195"/>
    </location>
</feature>
<protein>
    <submittedName>
        <fullName evidence="8">Allantoate permease</fullName>
    </submittedName>
</protein>
<evidence type="ECO:0000256" key="5">
    <source>
        <dbReference type="ARBA" id="ARBA00023136"/>
    </source>
</evidence>
<keyword evidence="2" id="KW-0813">Transport</keyword>
<keyword evidence="9" id="KW-1185">Reference proteome</keyword>
<dbReference type="PROSITE" id="PS50850">
    <property type="entry name" value="MFS"/>
    <property type="match status" value="1"/>
</dbReference>
<feature type="transmembrane region" description="Helical" evidence="6">
    <location>
        <begin position="85"/>
        <end position="110"/>
    </location>
</feature>
<dbReference type="InterPro" id="IPR011701">
    <property type="entry name" value="MFS"/>
</dbReference>
<feature type="transmembrane region" description="Helical" evidence="6">
    <location>
        <begin position="314"/>
        <end position="331"/>
    </location>
</feature>
<dbReference type="OrthoDB" id="2962993at2759"/>
<feature type="transmembrane region" description="Helical" evidence="6">
    <location>
        <begin position="277"/>
        <end position="302"/>
    </location>
</feature>
<feature type="transmembrane region" description="Helical" evidence="6">
    <location>
        <begin position="343"/>
        <end position="361"/>
    </location>
</feature>
<keyword evidence="5 6" id="KW-0472">Membrane</keyword>
<comment type="caution">
    <text evidence="8">The sequence shown here is derived from an EMBL/GenBank/DDBJ whole genome shotgun (WGS) entry which is preliminary data.</text>
</comment>
<dbReference type="Pfam" id="PF07690">
    <property type="entry name" value="MFS_1"/>
    <property type="match status" value="1"/>
</dbReference>
<proteinExistence type="predicted"/>
<dbReference type="Proteomes" id="UP000837801">
    <property type="component" value="Unassembled WGS sequence"/>
</dbReference>
<evidence type="ECO:0000313" key="8">
    <source>
        <dbReference type="EMBL" id="CAH2354540.1"/>
    </source>
</evidence>
<feature type="transmembrane region" description="Helical" evidence="6">
    <location>
        <begin position="207"/>
        <end position="229"/>
    </location>
</feature>
<feature type="transmembrane region" description="Helical" evidence="6">
    <location>
        <begin position="431"/>
        <end position="456"/>
    </location>
</feature>
<comment type="subcellular location">
    <subcellularLocation>
        <location evidence="1">Membrane</location>
        <topology evidence="1">Multi-pass membrane protein</topology>
    </subcellularLocation>
</comment>
<evidence type="ECO:0000313" key="9">
    <source>
        <dbReference type="Proteomes" id="UP000837801"/>
    </source>
</evidence>
<evidence type="ECO:0000256" key="6">
    <source>
        <dbReference type="SAM" id="Phobius"/>
    </source>
</evidence>
<reference evidence="8" key="1">
    <citation type="submission" date="2022-03" db="EMBL/GenBank/DDBJ databases">
        <authorList>
            <person name="Legras J.-L."/>
            <person name="Devillers H."/>
            <person name="Grondin C."/>
        </authorList>
    </citation>
    <scope>NUCLEOTIDE SEQUENCE</scope>
    <source>
        <strain evidence="8">CLIB 1423</strain>
    </source>
</reference>
<dbReference type="GO" id="GO:0016020">
    <property type="term" value="C:membrane"/>
    <property type="evidence" value="ECO:0007669"/>
    <property type="project" value="UniProtKB-SubCell"/>
</dbReference>
<evidence type="ECO:0000256" key="2">
    <source>
        <dbReference type="ARBA" id="ARBA00022448"/>
    </source>
</evidence>
<evidence type="ECO:0000256" key="3">
    <source>
        <dbReference type="ARBA" id="ARBA00022692"/>
    </source>
</evidence>
<dbReference type="PANTHER" id="PTHR43791:SF51">
    <property type="entry name" value="MAJOR FACILITATOR SUPERFAMILY (MFS) PROFILE DOMAIN-CONTAINING PROTEIN"/>
    <property type="match status" value="1"/>
</dbReference>
<dbReference type="InterPro" id="IPR020846">
    <property type="entry name" value="MFS_dom"/>
</dbReference>
<evidence type="ECO:0000256" key="4">
    <source>
        <dbReference type="ARBA" id="ARBA00022989"/>
    </source>
</evidence>
<feature type="transmembrane region" description="Helical" evidence="6">
    <location>
        <begin position="367"/>
        <end position="387"/>
    </location>
</feature>
<sequence length="483" mass="54385">MTVNEKNGRAEIAYLDVEDQTSSGTLPYLSYKKVLRKVDRKLLILYSVVYLFTQLDKNNISNSAIMNLEAAHGIKKQLDLSSQQWAWVLAAFYYPYLFFEPLATLLLKYFTPRIWQSRIMLTWGGISMCQAATKNFQGLVAVRFFLGLAEAGYYTSVLYHLSFWIKPRELPKRIAFFYSVGMLSGAVSGILAYGISYLDQKAGLAGWQWLFILEGLPTVLLGIFTFFFLPNFIEDAKFLTDDEKELLKSNLPESAPTKGEKDFNWSQIKDLLKVPTFYTYTLIWFFQGIGGWGISFVLPTIIYQLGFTDTAKTQLMAMPPSIAGVILLNILGQLAHKRIIKPFLTAFIMSLIQIICYIVLLTVNSNYAKYVMLIIATAISNSLYPILWPDRLRVLRGSTAAGIAIGVTNGSTSFMGIIGPQIYQSKFGPKYHVSYSCSIALCSVVSVMIALTWWLVARDGLLETEGALKDESSFDKNDEEYSS</sequence>